<dbReference type="HOGENOM" id="CLU_010721_0_1_1"/>
<dbReference type="Gene3D" id="3.80.10.10">
    <property type="entry name" value="Ribonuclease Inhibitor"/>
    <property type="match status" value="1"/>
</dbReference>
<dbReference type="eggNOG" id="ENOG502R564">
    <property type="taxonomic scope" value="Eukaryota"/>
</dbReference>
<dbReference type="Pfam" id="PF24758">
    <property type="entry name" value="LRR_At5g56370"/>
    <property type="match status" value="1"/>
</dbReference>
<dbReference type="SUPFAM" id="SSF81383">
    <property type="entry name" value="F-box domain"/>
    <property type="match status" value="1"/>
</dbReference>
<dbReference type="ExpressionAtlas" id="D7TAB2">
    <property type="expression patterns" value="baseline and differential"/>
</dbReference>
<keyword evidence="3" id="KW-1185">Reference proteome</keyword>
<gene>
    <name evidence="2" type="ordered locus">VIT_01s0010g01030</name>
</gene>
<dbReference type="InterPro" id="IPR001810">
    <property type="entry name" value="F-box_dom"/>
</dbReference>
<dbReference type="InterPro" id="IPR006566">
    <property type="entry name" value="FBD"/>
</dbReference>
<dbReference type="AlphaFoldDB" id="D7TAB2"/>
<dbReference type="InterPro" id="IPR053781">
    <property type="entry name" value="F-box_AtFBL13-like"/>
</dbReference>
<dbReference type="SUPFAM" id="SSF52047">
    <property type="entry name" value="RNI-like"/>
    <property type="match status" value="1"/>
</dbReference>
<dbReference type="SMART" id="SM00579">
    <property type="entry name" value="FBD"/>
    <property type="match status" value="1"/>
</dbReference>
<evidence type="ECO:0000259" key="1">
    <source>
        <dbReference type="PROSITE" id="PS50181"/>
    </source>
</evidence>
<dbReference type="Pfam" id="PF00646">
    <property type="entry name" value="F-box"/>
    <property type="match status" value="1"/>
</dbReference>
<organism evidence="2 3">
    <name type="scientific">Vitis vinifera</name>
    <name type="common">Grape</name>
    <dbReference type="NCBI Taxonomy" id="29760"/>
    <lineage>
        <taxon>Eukaryota</taxon>
        <taxon>Viridiplantae</taxon>
        <taxon>Streptophyta</taxon>
        <taxon>Embryophyta</taxon>
        <taxon>Tracheophyta</taxon>
        <taxon>Spermatophyta</taxon>
        <taxon>Magnoliopsida</taxon>
        <taxon>eudicotyledons</taxon>
        <taxon>Gunneridae</taxon>
        <taxon>Pentapetalae</taxon>
        <taxon>rosids</taxon>
        <taxon>Vitales</taxon>
        <taxon>Vitaceae</taxon>
        <taxon>Viteae</taxon>
        <taxon>Vitis</taxon>
    </lineage>
</organism>
<dbReference type="PROSITE" id="PS50181">
    <property type="entry name" value="FBOX"/>
    <property type="match status" value="1"/>
</dbReference>
<dbReference type="OMA" id="FIWSSGQ"/>
<sequence>MGREYLRDNLRTPFALRHSASSSLHETGDSVIIIMKRPCGPLDIISDLPNNIIENILMRLPICDAVGTSILSKKWRYKWLTLPHLVIDNALGKKLLGRQQSAKNELVSAVYQVLLLHKGPIVKFVLEVDELESYSDIDHWINFLSNHDIQEFTLSRAKTEHYKLPSYFFTFLHLRHLKLRGCAFRPPPRFKGFSKLISLQLEDILMDAETFGSLISSCPLLEQLTVSGYIPYDSLEISAPNLKSFSFTGDFGSICFKNTLLLAEVTVALCRVNKNVKHQSSNLIKIGRSLPAVEKLYLEGYFLEFLALGNVPKRLPILFNNLKVLHLDEMDFSNLDEILCSLCLITSSPNLEELRVVAYAGDIARDAVVEYFGTQNLSHHSLKRLQKVKMEEISNFEPELEFIKFILASSPSLEEMEVLRSEDTVGEDERKMWKELMRFRRASPKAEVIYLQ</sequence>
<dbReference type="EMBL" id="FN595754">
    <property type="protein sequence ID" value="CBI27434.3"/>
    <property type="molecule type" value="Genomic_DNA"/>
</dbReference>
<dbReference type="PANTHER" id="PTHR31639:SF312">
    <property type="entry name" value="CYCLIN-LIKE F-BOX"/>
    <property type="match status" value="1"/>
</dbReference>
<dbReference type="PaxDb" id="29760-VIT_01s0010g01030.t01"/>
<dbReference type="CDD" id="cd22160">
    <property type="entry name" value="F-box_AtFBL13-like"/>
    <property type="match status" value="1"/>
</dbReference>
<dbReference type="InParanoid" id="D7TAB2"/>
<evidence type="ECO:0000313" key="3">
    <source>
        <dbReference type="Proteomes" id="UP000009183"/>
    </source>
</evidence>
<dbReference type="InterPro" id="IPR055411">
    <property type="entry name" value="LRR_FXL15/At3g58940/PEG3-like"/>
</dbReference>
<reference evidence="3" key="1">
    <citation type="journal article" date="2007" name="Nature">
        <title>The grapevine genome sequence suggests ancestral hexaploidization in major angiosperm phyla.</title>
        <authorList>
            <consortium name="The French-Italian Public Consortium for Grapevine Genome Characterization."/>
            <person name="Jaillon O."/>
            <person name="Aury J.-M."/>
            <person name="Noel B."/>
            <person name="Policriti A."/>
            <person name="Clepet C."/>
            <person name="Casagrande A."/>
            <person name="Choisne N."/>
            <person name="Aubourg S."/>
            <person name="Vitulo N."/>
            <person name="Jubin C."/>
            <person name="Vezzi A."/>
            <person name="Legeai F."/>
            <person name="Hugueney P."/>
            <person name="Dasilva C."/>
            <person name="Horner D."/>
            <person name="Mica E."/>
            <person name="Jublot D."/>
            <person name="Poulain J."/>
            <person name="Bruyere C."/>
            <person name="Billault A."/>
            <person name="Segurens B."/>
            <person name="Gouyvenoux M."/>
            <person name="Ugarte E."/>
            <person name="Cattonaro F."/>
            <person name="Anthouard V."/>
            <person name="Vico V."/>
            <person name="Del Fabbro C."/>
            <person name="Alaux M."/>
            <person name="Di Gaspero G."/>
            <person name="Dumas V."/>
            <person name="Felice N."/>
            <person name="Paillard S."/>
            <person name="Juman I."/>
            <person name="Moroldo M."/>
            <person name="Scalabrin S."/>
            <person name="Canaguier A."/>
            <person name="Le Clainche I."/>
            <person name="Malacrida G."/>
            <person name="Durand E."/>
            <person name="Pesole G."/>
            <person name="Laucou V."/>
            <person name="Chatelet P."/>
            <person name="Merdinoglu D."/>
            <person name="Delledonne M."/>
            <person name="Pezzotti M."/>
            <person name="Lecharny A."/>
            <person name="Scarpelli C."/>
            <person name="Artiguenave F."/>
            <person name="Pe M.E."/>
            <person name="Valle G."/>
            <person name="Morgante M."/>
            <person name="Caboche M."/>
            <person name="Adam-Blondon A.-F."/>
            <person name="Weissenbach J."/>
            <person name="Quetier F."/>
            <person name="Wincker P."/>
        </authorList>
    </citation>
    <scope>NUCLEOTIDE SEQUENCE [LARGE SCALE GENOMIC DNA]</scope>
    <source>
        <strain evidence="3">cv. Pinot noir / PN40024</strain>
    </source>
</reference>
<protein>
    <recommendedName>
        <fullName evidence="1">F-box domain-containing protein</fullName>
    </recommendedName>
</protein>
<name>D7TAB2_VITVI</name>
<proteinExistence type="predicted"/>
<accession>D7TAB2</accession>
<dbReference type="InterPro" id="IPR032675">
    <property type="entry name" value="LRR_dom_sf"/>
</dbReference>
<dbReference type="PANTHER" id="PTHR31639">
    <property type="entry name" value="F-BOX PROTEIN-LIKE"/>
    <property type="match status" value="1"/>
</dbReference>
<dbReference type="InterPro" id="IPR036047">
    <property type="entry name" value="F-box-like_dom_sf"/>
</dbReference>
<evidence type="ECO:0000313" key="2">
    <source>
        <dbReference type="EMBL" id="CBI27434.3"/>
    </source>
</evidence>
<feature type="domain" description="F-box" evidence="1">
    <location>
        <begin position="42"/>
        <end position="95"/>
    </location>
</feature>
<dbReference type="Proteomes" id="UP000009183">
    <property type="component" value="Chromosome 1"/>
</dbReference>